<sequence length="372" mass="40996">MSLLVPLKSVSPATLAATQASSSTLPAGFPAVLPNAWTGETYANDKSYILQLTASEIAEVEAAMEHFKTCGLDGGDISPASFPLPTLAPKLIQVSHDLYSGRGFALIRGLDVTRHSSEDQTLMWLGIQSYIANKMARQDARGNMLVHIVADNSSALAAGHHRHSTSAITFHTEDSGDIVSWLTRSTAQRGGRCVIASANEIYNRMAQTCPDMIRTLAKGDWPFALPTFNCRPIFYFHDNNFLVNFGRAPLLGSAVHPRPSTLPCVSPAQLAALDMLEALAQATQLEIQTQPGDLHFINNFNVLHRREAFVNGDEPTAKRHLVRMRVRSEERGWSIPAELQQPWQAAFGDEGDRKWHLEPMTSDVFPLRYHTN</sequence>
<organism evidence="3 4">
    <name type="scientific">Thielaviopsis punctulata</name>
    <dbReference type="NCBI Taxonomy" id="72032"/>
    <lineage>
        <taxon>Eukaryota</taxon>
        <taxon>Fungi</taxon>
        <taxon>Dikarya</taxon>
        <taxon>Ascomycota</taxon>
        <taxon>Pezizomycotina</taxon>
        <taxon>Sordariomycetes</taxon>
        <taxon>Hypocreomycetidae</taxon>
        <taxon>Microascales</taxon>
        <taxon>Ceratocystidaceae</taxon>
        <taxon>Thielaviopsis</taxon>
    </lineage>
</organism>
<comment type="caution">
    <text evidence="3">The sequence shown here is derived from an EMBL/GenBank/DDBJ whole genome shotgun (WGS) entry which is preliminary data.</text>
</comment>
<dbReference type="PANTHER" id="PTHR10696">
    <property type="entry name" value="GAMMA-BUTYROBETAINE HYDROXYLASE-RELATED"/>
    <property type="match status" value="1"/>
</dbReference>
<protein>
    <recommendedName>
        <fullName evidence="2">TauD/TfdA-like domain-containing protein</fullName>
    </recommendedName>
</protein>
<dbReference type="Proteomes" id="UP000033483">
    <property type="component" value="Unassembled WGS sequence"/>
</dbReference>
<evidence type="ECO:0000259" key="2">
    <source>
        <dbReference type="Pfam" id="PF02668"/>
    </source>
</evidence>
<dbReference type="OrthoDB" id="5224680at2759"/>
<gene>
    <name evidence="3" type="ORF">TD95_000575</name>
</gene>
<keyword evidence="4" id="KW-1185">Reference proteome</keyword>
<reference evidence="3 4" key="1">
    <citation type="submission" date="2015-03" db="EMBL/GenBank/DDBJ databases">
        <authorList>
            <person name="Radwan O."/>
            <person name="Al-Naeli F.A."/>
            <person name="Rendon G.A."/>
            <person name="Fields C."/>
        </authorList>
    </citation>
    <scope>NUCLEOTIDE SEQUENCE [LARGE SCALE GENOMIC DNA]</scope>
    <source>
        <strain evidence="3">CR-DP1</strain>
    </source>
</reference>
<dbReference type="GO" id="GO:0016491">
    <property type="term" value="F:oxidoreductase activity"/>
    <property type="evidence" value="ECO:0007669"/>
    <property type="project" value="UniProtKB-KW"/>
</dbReference>
<dbReference type="InterPro" id="IPR042098">
    <property type="entry name" value="TauD-like_sf"/>
</dbReference>
<proteinExistence type="predicted"/>
<name>A0A0F4ZM03_9PEZI</name>
<accession>A0A0F4ZM03</accession>
<evidence type="ECO:0000313" key="3">
    <source>
        <dbReference type="EMBL" id="KKA31141.1"/>
    </source>
</evidence>
<keyword evidence="1" id="KW-0560">Oxidoreductase</keyword>
<dbReference type="Pfam" id="PF02668">
    <property type="entry name" value="TauD"/>
    <property type="match status" value="1"/>
</dbReference>
<dbReference type="EMBL" id="LAEV01000051">
    <property type="protein sequence ID" value="KKA31141.1"/>
    <property type="molecule type" value="Genomic_DNA"/>
</dbReference>
<evidence type="ECO:0000256" key="1">
    <source>
        <dbReference type="ARBA" id="ARBA00023002"/>
    </source>
</evidence>
<dbReference type="AlphaFoldDB" id="A0A0F4ZM03"/>
<dbReference type="Gene3D" id="3.60.130.10">
    <property type="entry name" value="Clavaminate synthase-like"/>
    <property type="match status" value="1"/>
</dbReference>
<dbReference type="InterPro" id="IPR003819">
    <property type="entry name" value="TauD/TfdA-like"/>
</dbReference>
<evidence type="ECO:0000313" key="4">
    <source>
        <dbReference type="Proteomes" id="UP000033483"/>
    </source>
</evidence>
<dbReference type="SUPFAM" id="SSF51197">
    <property type="entry name" value="Clavaminate synthase-like"/>
    <property type="match status" value="1"/>
</dbReference>
<dbReference type="InterPro" id="IPR050411">
    <property type="entry name" value="AlphaKG_dependent_hydroxylases"/>
</dbReference>
<dbReference type="PANTHER" id="PTHR10696:SF49">
    <property type="entry name" value="TAUD_TFDA-LIKE DOMAIN-CONTAINING PROTEIN"/>
    <property type="match status" value="1"/>
</dbReference>
<feature type="domain" description="TauD/TfdA-like" evidence="2">
    <location>
        <begin position="77"/>
        <end position="324"/>
    </location>
</feature>